<name>A0A8H8DET1_9FUNG</name>
<dbReference type="Gene3D" id="1.10.8.60">
    <property type="match status" value="1"/>
</dbReference>
<dbReference type="InterPro" id="IPR041569">
    <property type="entry name" value="AAA_lid_3"/>
</dbReference>
<dbReference type="PANTHER" id="PTHR45644">
    <property type="entry name" value="AAA ATPASE, PUTATIVE (AFU_ORTHOLOGUE AFUA_2G12920)-RELATED-RELATED"/>
    <property type="match status" value="1"/>
</dbReference>
<dbReference type="InterPro" id="IPR027417">
    <property type="entry name" value="P-loop_NTPase"/>
</dbReference>
<proteinExistence type="predicted"/>
<keyword evidence="1" id="KW-0547">Nucleotide-binding</keyword>
<evidence type="ECO:0000256" key="2">
    <source>
        <dbReference type="ARBA" id="ARBA00022840"/>
    </source>
</evidence>
<evidence type="ECO:0000259" key="3">
    <source>
        <dbReference type="Pfam" id="PF17862"/>
    </source>
</evidence>
<dbReference type="Pfam" id="PF17862">
    <property type="entry name" value="AAA_lid_3"/>
    <property type="match status" value="1"/>
</dbReference>
<keyword evidence="5" id="KW-1185">Reference proteome</keyword>
<dbReference type="Proteomes" id="UP000673691">
    <property type="component" value="Unassembled WGS sequence"/>
</dbReference>
<organism evidence="4 5">
    <name type="scientific">Olpidium bornovanus</name>
    <dbReference type="NCBI Taxonomy" id="278681"/>
    <lineage>
        <taxon>Eukaryota</taxon>
        <taxon>Fungi</taxon>
        <taxon>Fungi incertae sedis</taxon>
        <taxon>Olpidiomycota</taxon>
        <taxon>Olpidiomycotina</taxon>
        <taxon>Olpidiomycetes</taxon>
        <taxon>Olpidiales</taxon>
        <taxon>Olpidiaceae</taxon>
        <taxon>Olpidium</taxon>
    </lineage>
</organism>
<dbReference type="SUPFAM" id="SSF52540">
    <property type="entry name" value="P-loop containing nucleoside triphosphate hydrolases"/>
    <property type="match status" value="1"/>
</dbReference>
<feature type="non-terminal residue" evidence="4">
    <location>
        <position position="1"/>
    </location>
</feature>
<comment type="caution">
    <text evidence="4">The sequence shown here is derived from an EMBL/GenBank/DDBJ whole genome shotgun (WGS) entry which is preliminary data.</text>
</comment>
<evidence type="ECO:0000256" key="1">
    <source>
        <dbReference type="ARBA" id="ARBA00022741"/>
    </source>
</evidence>
<feature type="domain" description="AAA ATPase AAA+ lid" evidence="3">
    <location>
        <begin position="25"/>
        <end position="53"/>
    </location>
</feature>
<dbReference type="EMBL" id="JAEFCI010012678">
    <property type="protein sequence ID" value="KAG5455855.1"/>
    <property type="molecule type" value="Genomic_DNA"/>
</dbReference>
<dbReference type="AlphaFoldDB" id="A0A8H8DET1"/>
<evidence type="ECO:0000313" key="4">
    <source>
        <dbReference type="EMBL" id="KAG5455855.1"/>
    </source>
</evidence>
<protein>
    <recommendedName>
        <fullName evidence="3">AAA ATPase AAA+ lid domain-containing protein</fullName>
    </recommendedName>
</protein>
<gene>
    <name evidence="4" type="ORF">BJ554DRAFT_4576</name>
</gene>
<dbReference type="OrthoDB" id="39734at2759"/>
<evidence type="ECO:0000313" key="5">
    <source>
        <dbReference type="Proteomes" id="UP000673691"/>
    </source>
</evidence>
<sequence>NLPDDAEREKILALQLEGETIADEVTLEALAKRTKGYSGSDLKNVAIAAEQNAKQDSTLARTLQLRHFEAALKSVVPSIKAETSDLMKQLHEWNAVYGTGNKAGGIGFV</sequence>
<dbReference type="GO" id="GO:0005741">
    <property type="term" value="C:mitochondrial outer membrane"/>
    <property type="evidence" value="ECO:0007669"/>
    <property type="project" value="TreeGrafter"/>
</dbReference>
<accession>A0A8H8DET1</accession>
<dbReference type="GO" id="GO:0005524">
    <property type="term" value="F:ATP binding"/>
    <property type="evidence" value="ECO:0007669"/>
    <property type="project" value="UniProtKB-KW"/>
</dbReference>
<keyword evidence="2" id="KW-0067">ATP-binding</keyword>
<reference evidence="4 5" key="1">
    <citation type="journal article" name="Sci. Rep.">
        <title>Genome-scale phylogenetic analyses confirm Olpidium as the closest living zoosporic fungus to the non-flagellated, terrestrial fungi.</title>
        <authorList>
            <person name="Chang Y."/>
            <person name="Rochon D."/>
            <person name="Sekimoto S."/>
            <person name="Wang Y."/>
            <person name="Chovatia M."/>
            <person name="Sandor L."/>
            <person name="Salamov A."/>
            <person name="Grigoriev I.V."/>
            <person name="Stajich J.E."/>
            <person name="Spatafora J.W."/>
        </authorList>
    </citation>
    <scope>NUCLEOTIDE SEQUENCE [LARGE SCALE GENOMIC DNA]</scope>
    <source>
        <strain evidence="4">S191</strain>
    </source>
</reference>
<dbReference type="InterPro" id="IPR051701">
    <property type="entry name" value="Mito_OM_Translocase_MSP1"/>
</dbReference>